<dbReference type="Gene3D" id="3.40.50.1820">
    <property type="entry name" value="alpha/beta hydrolase"/>
    <property type="match status" value="1"/>
</dbReference>
<dbReference type="GO" id="GO:0005829">
    <property type="term" value="C:cytosol"/>
    <property type="evidence" value="ECO:0007669"/>
    <property type="project" value="TreeGrafter"/>
</dbReference>
<dbReference type="Pfam" id="PF12146">
    <property type="entry name" value="Hydrolase_4"/>
    <property type="match status" value="1"/>
</dbReference>
<dbReference type="InterPro" id="IPR029058">
    <property type="entry name" value="AB_hydrolase_fold"/>
</dbReference>
<feature type="compositionally biased region" description="Polar residues" evidence="1">
    <location>
        <begin position="1"/>
        <end position="17"/>
    </location>
</feature>
<sequence length="481" mass="53974">MSIDSDGQPNSFISSPNIGDFTNPKRQGRWCMGWEQNSESDLKYGLSCLKELLVLYNYQERRMDSSNVVAELCRTRGILLGPGRNVQPEIMVLKTIRKAKWKIAVSENCKHEYGYQKKQQTMSSDGKMLLNLQELLEVAFNHVHGGLWQLAVTITSLREENREEPDPAGHARSSSFTREPRRRFLSEPVLCCALQVRFFSPFNRTVTERMALPLSSQSPVVEQQKVTISNKHGEKLVGLLHDTRSNDIVILCHGLCSTKEDDIMVNLAKALEREGISVFRFDFAGNGESEGSFSFGNYWREADDLRAVIEHFRGATPSRGVSAILGHSKGAGVVLLYASKYQDISTVFNVSGRYDLKKGIEERAGKNFMEKIEQDGFIDVKNGEGSAIYRVTKEALMDRRNTDMHEACLAIKKDCRVFTIHGSADEGVPVEDAFEFAKIIPNHNLHIIEGANHCYTSHLTELASAVVNFMKATLQQGKDTA</sequence>
<evidence type="ECO:0000259" key="2">
    <source>
        <dbReference type="Pfam" id="PF12146"/>
    </source>
</evidence>
<reference evidence="4" key="1">
    <citation type="journal article" date="2019" name="Gigascience">
        <title>De novo genome assembly of the endangered Acer yangbiense, a plant species with extremely small populations endemic to Yunnan Province, China.</title>
        <authorList>
            <person name="Yang J."/>
            <person name="Wariss H.M."/>
            <person name="Tao L."/>
            <person name="Zhang R."/>
            <person name="Yun Q."/>
            <person name="Hollingsworth P."/>
            <person name="Dao Z."/>
            <person name="Luo G."/>
            <person name="Guo H."/>
            <person name="Ma Y."/>
            <person name="Sun W."/>
        </authorList>
    </citation>
    <scope>NUCLEOTIDE SEQUENCE [LARGE SCALE GENOMIC DNA]</scope>
    <source>
        <strain evidence="4">cv. br00</strain>
    </source>
</reference>
<evidence type="ECO:0000313" key="4">
    <source>
        <dbReference type="Proteomes" id="UP000326939"/>
    </source>
</evidence>
<protein>
    <recommendedName>
        <fullName evidence="2">Serine aminopeptidase S33 domain-containing protein</fullName>
    </recommendedName>
</protein>
<comment type="caution">
    <text evidence="3">The sequence shown here is derived from an EMBL/GenBank/DDBJ whole genome shotgun (WGS) entry which is preliminary data.</text>
</comment>
<dbReference type="Proteomes" id="UP000326939">
    <property type="component" value="Chromosome 13"/>
</dbReference>
<keyword evidence="4" id="KW-1185">Reference proteome</keyword>
<feature type="region of interest" description="Disordered" evidence="1">
    <location>
        <begin position="1"/>
        <end position="21"/>
    </location>
</feature>
<gene>
    <name evidence="3" type="ORF">DKX38_019473</name>
</gene>
<evidence type="ECO:0000313" key="3">
    <source>
        <dbReference type="EMBL" id="KAB5529392.1"/>
    </source>
</evidence>
<dbReference type="PANTHER" id="PTHR42886">
    <property type="entry name" value="RE40534P-RELATED"/>
    <property type="match status" value="1"/>
</dbReference>
<dbReference type="SUPFAM" id="SSF53474">
    <property type="entry name" value="alpha/beta-Hydrolases"/>
    <property type="match status" value="1"/>
</dbReference>
<dbReference type="AlphaFoldDB" id="A0A5N5KGA7"/>
<accession>A0A5N5KGA7</accession>
<proteinExistence type="predicted"/>
<dbReference type="EMBL" id="VDCV01000013">
    <property type="protein sequence ID" value="KAB5529392.1"/>
    <property type="molecule type" value="Genomic_DNA"/>
</dbReference>
<feature type="domain" description="Serine aminopeptidase S33" evidence="2">
    <location>
        <begin position="246"/>
        <end position="350"/>
    </location>
</feature>
<dbReference type="FunFam" id="3.40.50.1820:FF:000170">
    <property type="entry name" value="Alpha/beta-Hydrolases superfamily protein"/>
    <property type="match status" value="1"/>
</dbReference>
<name>A0A5N5KGA7_9ROSI</name>
<dbReference type="PANTHER" id="PTHR42886:SF53">
    <property type="entry name" value="ALPHA_BETA-HYDROLASES SUPERFAMILY PROTEIN"/>
    <property type="match status" value="1"/>
</dbReference>
<evidence type="ECO:0000256" key="1">
    <source>
        <dbReference type="SAM" id="MobiDB-lite"/>
    </source>
</evidence>
<organism evidence="3 4">
    <name type="scientific">Salix brachista</name>
    <dbReference type="NCBI Taxonomy" id="2182728"/>
    <lineage>
        <taxon>Eukaryota</taxon>
        <taxon>Viridiplantae</taxon>
        <taxon>Streptophyta</taxon>
        <taxon>Embryophyta</taxon>
        <taxon>Tracheophyta</taxon>
        <taxon>Spermatophyta</taxon>
        <taxon>Magnoliopsida</taxon>
        <taxon>eudicotyledons</taxon>
        <taxon>Gunneridae</taxon>
        <taxon>Pentapetalae</taxon>
        <taxon>rosids</taxon>
        <taxon>fabids</taxon>
        <taxon>Malpighiales</taxon>
        <taxon>Salicaceae</taxon>
        <taxon>Saliceae</taxon>
        <taxon>Salix</taxon>
    </lineage>
</organism>
<dbReference type="InterPro" id="IPR022742">
    <property type="entry name" value="Hydrolase_4"/>
</dbReference>